<reference evidence="1" key="1">
    <citation type="submission" date="2020-11" db="EMBL/GenBank/DDBJ databases">
        <authorList>
            <consortium name="DOE Joint Genome Institute"/>
            <person name="Ahrendt S."/>
            <person name="Riley R."/>
            <person name="Andreopoulos W."/>
            <person name="Labutti K."/>
            <person name="Pangilinan J."/>
            <person name="Ruiz-Duenas F.J."/>
            <person name="Barrasa J.M."/>
            <person name="Sanchez-Garcia M."/>
            <person name="Camarero S."/>
            <person name="Miyauchi S."/>
            <person name="Serrano A."/>
            <person name="Linde D."/>
            <person name="Babiker R."/>
            <person name="Drula E."/>
            <person name="Ayuso-Fernandez I."/>
            <person name="Pacheco R."/>
            <person name="Padilla G."/>
            <person name="Ferreira P."/>
            <person name="Barriuso J."/>
            <person name="Kellner H."/>
            <person name="Castanera R."/>
            <person name="Alfaro M."/>
            <person name="Ramirez L."/>
            <person name="Pisabarro A.G."/>
            <person name="Kuo A."/>
            <person name="Tritt A."/>
            <person name="Lipzen A."/>
            <person name="He G."/>
            <person name="Yan M."/>
            <person name="Ng V."/>
            <person name="Cullen D."/>
            <person name="Martin F."/>
            <person name="Rosso M.-N."/>
            <person name="Henrissat B."/>
            <person name="Hibbett D."/>
            <person name="Martinez A.T."/>
            <person name="Grigoriev I.V."/>
        </authorList>
    </citation>
    <scope>NUCLEOTIDE SEQUENCE</scope>
    <source>
        <strain evidence="1">CIRM-BRFM 674</strain>
    </source>
</reference>
<dbReference type="EMBL" id="MU155498">
    <property type="protein sequence ID" value="KAF9472785.1"/>
    <property type="molecule type" value="Genomic_DNA"/>
</dbReference>
<dbReference type="AlphaFoldDB" id="A0A9P5YQC2"/>
<organism evidence="1 2">
    <name type="scientific">Pholiota conissans</name>
    <dbReference type="NCBI Taxonomy" id="109636"/>
    <lineage>
        <taxon>Eukaryota</taxon>
        <taxon>Fungi</taxon>
        <taxon>Dikarya</taxon>
        <taxon>Basidiomycota</taxon>
        <taxon>Agaricomycotina</taxon>
        <taxon>Agaricomycetes</taxon>
        <taxon>Agaricomycetidae</taxon>
        <taxon>Agaricales</taxon>
        <taxon>Agaricineae</taxon>
        <taxon>Strophariaceae</taxon>
        <taxon>Pholiota</taxon>
    </lineage>
</organism>
<accession>A0A9P5YQC2</accession>
<proteinExistence type="predicted"/>
<gene>
    <name evidence="1" type="ORF">BDN70DRAFT_435517</name>
</gene>
<comment type="caution">
    <text evidence="1">The sequence shown here is derived from an EMBL/GenBank/DDBJ whole genome shotgun (WGS) entry which is preliminary data.</text>
</comment>
<evidence type="ECO:0000313" key="1">
    <source>
        <dbReference type="EMBL" id="KAF9472785.1"/>
    </source>
</evidence>
<dbReference type="Proteomes" id="UP000807469">
    <property type="component" value="Unassembled WGS sequence"/>
</dbReference>
<sequence>MSLSRSPILHPLFFAEAEPPATRPSQPSLGIVKAFIDLLVVLPCTMLLPPIPNAASPLSPVAIFIPVPVHLYCALYSTGCTIPIP</sequence>
<evidence type="ECO:0000313" key="2">
    <source>
        <dbReference type="Proteomes" id="UP000807469"/>
    </source>
</evidence>
<keyword evidence="2" id="KW-1185">Reference proteome</keyword>
<protein>
    <submittedName>
        <fullName evidence="1">Uncharacterized protein</fullName>
    </submittedName>
</protein>
<name>A0A9P5YQC2_9AGAR</name>